<accession>A0A1I7WAZ5</accession>
<protein>
    <submittedName>
        <fullName evidence="3">Signal peptide protein</fullName>
    </submittedName>
</protein>
<dbReference type="WBParaSite" id="Hba_01869">
    <property type="protein sequence ID" value="Hba_01869"/>
    <property type="gene ID" value="Hba_01869"/>
</dbReference>
<feature type="transmembrane region" description="Helical" evidence="1">
    <location>
        <begin position="246"/>
        <end position="264"/>
    </location>
</feature>
<keyword evidence="2" id="KW-1185">Reference proteome</keyword>
<reference evidence="3" key="1">
    <citation type="submission" date="2016-11" db="UniProtKB">
        <authorList>
            <consortium name="WormBaseParasite"/>
        </authorList>
    </citation>
    <scope>IDENTIFICATION</scope>
</reference>
<keyword evidence="1" id="KW-1133">Transmembrane helix</keyword>
<feature type="transmembrane region" description="Helical" evidence="1">
    <location>
        <begin position="295"/>
        <end position="311"/>
    </location>
</feature>
<feature type="transmembrane region" description="Helical" evidence="1">
    <location>
        <begin position="438"/>
        <end position="460"/>
    </location>
</feature>
<feature type="transmembrane region" description="Helical" evidence="1">
    <location>
        <begin position="208"/>
        <end position="226"/>
    </location>
</feature>
<keyword evidence="1" id="KW-0812">Transmembrane</keyword>
<evidence type="ECO:0000313" key="3">
    <source>
        <dbReference type="WBParaSite" id="Hba_01869"/>
    </source>
</evidence>
<evidence type="ECO:0000256" key="1">
    <source>
        <dbReference type="SAM" id="Phobius"/>
    </source>
</evidence>
<dbReference type="Proteomes" id="UP000095283">
    <property type="component" value="Unplaced"/>
</dbReference>
<name>A0A1I7WAZ5_HETBA</name>
<dbReference type="AlphaFoldDB" id="A0A1I7WAZ5"/>
<proteinExistence type="predicted"/>
<evidence type="ECO:0000313" key="2">
    <source>
        <dbReference type="Proteomes" id="UP000095283"/>
    </source>
</evidence>
<feature type="transmembrane region" description="Helical" evidence="1">
    <location>
        <begin position="41"/>
        <end position="61"/>
    </location>
</feature>
<organism evidence="2 3">
    <name type="scientific">Heterorhabditis bacteriophora</name>
    <name type="common">Entomopathogenic nematode worm</name>
    <dbReference type="NCBI Taxonomy" id="37862"/>
    <lineage>
        <taxon>Eukaryota</taxon>
        <taxon>Metazoa</taxon>
        <taxon>Ecdysozoa</taxon>
        <taxon>Nematoda</taxon>
        <taxon>Chromadorea</taxon>
        <taxon>Rhabditida</taxon>
        <taxon>Rhabditina</taxon>
        <taxon>Rhabditomorpha</taxon>
        <taxon>Strongyloidea</taxon>
        <taxon>Heterorhabditidae</taxon>
        <taxon>Heterorhabditis</taxon>
    </lineage>
</organism>
<sequence>MLPWTGFIHSIKCPSTSTRINSVMFNVIALFLSSEYVNLNFMVPLLMNLVLLVAFILPYTYKRDRRFFNIKFYFEIQPTWFGLKARSMKGTICVKLYILIVFDIGSFLPVRHISLFLVIRCFNNSDLCLLNYLQRRFKFLKIKTNSLFFSFKILRNQGTIHIFAIKESDESANKRGILHKVCFKFQIFIYIHLIIKNHVFCHVASSRVDFYAVPLICDVFLIHFFLFSRLLLSVMMVPITGEQNQLFLFFAFSTVLVLGFHLVLMEQQNHFEFMLHFLSLVLKVIINIISLDTMYKYFLVLCFRIFLILILNQIRKNTHMAPVNGIKQITQVLLLISIVLFILVLQLFYRIYRYLIACLSANMCLNLTDITADGITPGNSQLVHIVDVKRDHWASEGSQTSNKKDEECRVSNYPVCYIANHLTVIFGNWIKLMFYFELNFRICTFFIIILVFQFVINVYLNKLLFKIIVGLHHILFNYRSYGVKLFLSTCGMVNIKGNIFIYITPSMSKASCGALECFPAFQVPSFEQYHRVSPYYHLKILCSLVLRIPIQQQNMKRRDEMSFSVEKYEIFPGDEGIGISECQLSIYILL</sequence>
<feature type="transmembrane region" description="Helical" evidence="1">
    <location>
        <begin position="271"/>
        <end position="289"/>
    </location>
</feature>
<feature type="transmembrane region" description="Helical" evidence="1">
    <location>
        <begin position="332"/>
        <end position="352"/>
    </location>
</feature>
<keyword evidence="1" id="KW-0472">Membrane</keyword>